<evidence type="ECO:0000313" key="3">
    <source>
        <dbReference type="EMBL" id="MBC8519843.1"/>
    </source>
</evidence>
<dbReference type="PANTHER" id="PTHR38034">
    <property type="entry name" value="INNER MEMBRANE PROTEIN YPJD"/>
    <property type="match status" value="1"/>
</dbReference>
<accession>A0A8J6TSP1</accession>
<dbReference type="GO" id="GO:0020037">
    <property type="term" value="F:heme binding"/>
    <property type="evidence" value="ECO:0007669"/>
    <property type="project" value="InterPro"/>
</dbReference>
<comment type="caution">
    <text evidence="3">The sequence shown here is derived from an EMBL/GenBank/DDBJ whole genome shotgun (WGS) entry which is preliminary data.</text>
</comment>
<name>A0A8J6TSP1_9GAMM</name>
<organism evidence="3 4">
    <name type="scientific">Candidatus Thiopontia autotrophica</name>
    <dbReference type="NCBI Taxonomy" id="2841688"/>
    <lineage>
        <taxon>Bacteria</taxon>
        <taxon>Pseudomonadati</taxon>
        <taxon>Pseudomonadota</taxon>
        <taxon>Gammaproteobacteria</taxon>
        <taxon>Candidatus Thiopontia</taxon>
    </lineage>
</organism>
<evidence type="ECO:0000259" key="2">
    <source>
        <dbReference type="Pfam" id="PF01578"/>
    </source>
</evidence>
<feature type="transmembrane region" description="Helical" evidence="1">
    <location>
        <begin position="128"/>
        <end position="150"/>
    </location>
</feature>
<proteinExistence type="predicted"/>
<dbReference type="Pfam" id="PF01578">
    <property type="entry name" value="Cytochrom_C_asm"/>
    <property type="match status" value="1"/>
</dbReference>
<keyword evidence="1" id="KW-0812">Transmembrane</keyword>
<feature type="transmembrane region" description="Helical" evidence="1">
    <location>
        <begin position="65"/>
        <end position="84"/>
    </location>
</feature>
<protein>
    <submittedName>
        <fullName evidence="3">Cytochrome c biogenesis protein CcsA</fullName>
    </submittedName>
</protein>
<dbReference type="InterPro" id="IPR002541">
    <property type="entry name" value="Cyt_c_assembly"/>
</dbReference>
<feature type="transmembrane region" description="Helical" evidence="1">
    <location>
        <begin position="91"/>
        <end position="108"/>
    </location>
</feature>
<evidence type="ECO:0000256" key="1">
    <source>
        <dbReference type="SAM" id="Phobius"/>
    </source>
</evidence>
<dbReference type="EMBL" id="JACNFK010000028">
    <property type="protein sequence ID" value="MBC8519843.1"/>
    <property type="molecule type" value="Genomic_DNA"/>
</dbReference>
<feature type="transmembrane region" description="Helical" evidence="1">
    <location>
        <begin position="180"/>
        <end position="199"/>
    </location>
</feature>
<gene>
    <name evidence="3" type="primary">ccsA</name>
    <name evidence="3" type="ORF">H8D24_05500</name>
</gene>
<dbReference type="InterPro" id="IPR052372">
    <property type="entry name" value="YpjD/HemX"/>
</dbReference>
<dbReference type="Proteomes" id="UP000654401">
    <property type="component" value="Unassembled WGS sequence"/>
</dbReference>
<keyword evidence="1" id="KW-0472">Membrane</keyword>
<keyword evidence="1" id="KW-1133">Transmembrane helix</keyword>
<feature type="transmembrane region" description="Helical" evidence="1">
    <location>
        <begin position="239"/>
        <end position="260"/>
    </location>
</feature>
<reference evidence="3 4" key="1">
    <citation type="submission" date="2020-08" db="EMBL/GenBank/DDBJ databases">
        <title>Bridging the membrane lipid divide: bacteria of the FCB group superphylum have the potential to synthesize archaeal ether lipids.</title>
        <authorList>
            <person name="Villanueva L."/>
            <person name="Von Meijenfeldt F.A.B."/>
            <person name="Westbye A.B."/>
            <person name="Yadav S."/>
            <person name="Hopmans E.C."/>
            <person name="Dutilh B.E."/>
            <person name="Sinninghe Damste J.S."/>
        </authorList>
    </citation>
    <scope>NUCLEOTIDE SEQUENCE [LARGE SCALE GENOMIC DNA]</scope>
    <source>
        <strain evidence="3">NIOZ-UU100</strain>
    </source>
</reference>
<evidence type="ECO:0000313" key="4">
    <source>
        <dbReference type="Proteomes" id="UP000654401"/>
    </source>
</evidence>
<dbReference type="GO" id="GO:0017004">
    <property type="term" value="P:cytochrome complex assembly"/>
    <property type="evidence" value="ECO:0007669"/>
    <property type="project" value="InterPro"/>
</dbReference>
<dbReference type="GO" id="GO:0005886">
    <property type="term" value="C:plasma membrane"/>
    <property type="evidence" value="ECO:0007669"/>
    <property type="project" value="TreeGrafter"/>
</dbReference>
<feature type="domain" description="Cytochrome c assembly protein" evidence="2">
    <location>
        <begin position="40"/>
        <end position="263"/>
    </location>
</feature>
<dbReference type="AlphaFoldDB" id="A0A8J6TSP1"/>
<feature type="transmembrane region" description="Helical" evidence="1">
    <location>
        <begin position="38"/>
        <end position="59"/>
    </location>
</feature>
<dbReference type="PANTHER" id="PTHR38034:SF1">
    <property type="entry name" value="INNER MEMBRANE PROTEIN YPJD"/>
    <property type="match status" value="1"/>
</dbReference>
<sequence length="270" mass="29625">MDFVTTGIIASLLYLVTAVGLGRMLTQGISCFDHPRNGLKLLGVIGFLFHTNVLFQLVVAQWVNLGFFHALSITSWLLVLLLEITWLIRPVGNLGIIIFPISAITVLLQITNPGAVIHTASTALDTHILLSMLAYSLLGIAALQAILLAVQEHHLRNKQPGGFIRALPPMADVEHLMFQLIRAGLLMLTLALLSAIPLVEDMVAQQRAHTALLSIISWIIFAALLWGRKQHGWRGRTAVRWTISGFVILFLAYFGSRFVVEILIGIPSSG</sequence>
<feature type="transmembrane region" description="Helical" evidence="1">
    <location>
        <begin position="6"/>
        <end position="26"/>
    </location>
</feature>
<feature type="transmembrane region" description="Helical" evidence="1">
    <location>
        <begin position="211"/>
        <end position="227"/>
    </location>
</feature>